<feature type="region of interest" description="Disordered" evidence="1">
    <location>
        <begin position="1"/>
        <end position="59"/>
    </location>
</feature>
<name>A0ABY4MGX4_9ACTN</name>
<sequence length="59" mass="5825">MTRTRSSCNSHASTRGFHFLDGRDLDGAGGDSGDGDDGRAGLTGPSAASDDQRGSGGPG</sequence>
<dbReference type="EMBL" id="CP086322">
    <property type="protein sequence ID" value="UQA96768.1"/>
    <property type="molecule type" value="Genomic_DNA"/>
</dbReference>
<evidence type="ECO:0000313" key="3">
    <source>
        <dbReference type="Proteomes" id="UP000830115"/>
    </source>
</evidence>
<evidence type="ECO:0000313" key="2">
    <source>
        <dbReference type="EMBL" id="UQA96768.1"/>
    </source>
</evidence>
<keyword evidence="3" id="KW-1185">Reference proteome</keyword>
<organism evidence="2 3">
    <name type="scientific">Streptomyces halobius</name>
    <dbReference type="NCBI Taxonomy" id="2879846"/>
    <lineage>
        <taxon>Bacteria</taxon>
        <taxon>Bacillati</taxon>
        <taxon>Actinomycetota</taxon>
        <taxon>Actinomycetes</taxon>
        <taxon>Kitasatosporales</taxon>
        <taxon>Streptomycetaceae</taxon>
        <taxon>Streptomyces</taxon>
    </lineage>
</organism>
<dbReference type="Proteomes" id="UP000830115">
    <property type="component" value="Chromosome"/>
</dbReference>
<protein>
    <submittedName>
        <fullName evidence="2">Uncharacterized protein</fullName>
    </submittedName>
</protein>
<proteinExistence type="predicted"/>
<gene>
    <name evidence="2" type="ORF">K9S39_37235</name>
</gene>
<evidence type="ECO:0000256" key="1">
    <source>
        <dbReference type="SAM" id="MobiDB-lite"/>
    </source>
</evidence>
<feature type="compositionally biased region" description="Polar residues" evidence="1">
    <location>
        <begin position="1"/>
        <end position="13"/>
    </location>
</feature>
<reference evidence="2" key="1">
    <citation type="submission" date="2021-10" db="EMBL/GenBank/DDBJ databases">
        <title>Streptomyces nigrumlapis sp.nov.,an antimicrobial producing actinobacterium isolated from Black Gobi rocks.</title>
        <authorList>
            <person name="Wen Y."/>
            <person name="Zhang W."/>
            <person name="Liu X.G."/>
        </authorList>
    </citation>
    <scope>NUCLEOTIDE SEQUENCE</scope>
    <source>
        <strain evidence="2">ST13-2-2</strain>
    </source>
</reference>
<dbReference type="RefSeq" id="WP_248867689.1">
    <property type="nucleotide sequence ID" value="NZ_CP086322.1"/>
</dbReference>
<accession>A0ABY4MGX4</accession>